<protein>
    <submittedName>
        <fullName evidence="1">Uncharacterized protein</fullName>
    </submittedName>
</protein>
<dbReference type="EMBL" id="CP080387">
    <property type="protein sequence ID" value="WHO09528.1"/>
    <property type="molecule type" value="Genomic_DNA"/>
</dbReference>
<sequence>MSEALETLFHMSVAADAKWTPLCEIKKGQKYKFSAQGTWIDWYINTDANGYDRFWLRPFAAKKRAPKEKWFALIGALDQDESTAFLIGSEKIWVAPRSGQLWCFANDMPSKYGNNKGAITVIGSLSK</sequence>
<keyword evidence="2" id="KW-1185">Reference proteome</keyword>
<evidence type="ECO:0000313" key="1">
    <source>
        <dbReference type="EMBL" id="WHO09528.1"/>
    </source>
</evidence>
<dbReference type="RefSeq" id="WP_269699716.1">
    <property type="nucleotide sequence ID" value="NZ_CP080387.1"/>
</dbReference>
<proteinExistence type="predicted"/>
<name>A0ABY8RQU0_9HYPH</name>
<evidence type="ECO:0000313" key="2">
    <source>
        <dbReference type="Proteomes" id="UP001225611"/>
    </source>
</evidence>
<gene>
    <name evidence="1" type="ORF">KZ699_07070</name>
</gene>
<accession>A0ABY8RQU0</accession>
<dbReference type="Gene3D" id="2.60.120.430">
    <property type="entry name" value="Galactose-binding lectin"/>
    <property type="match status" value="1"/>
</dbReference>
<organism evidence="1 2">
    <name type="scientific">Agrobacterium cucumeris</name>
    <dbReference type="NCBI Taxonomy" id="2862866"/>
    <lineage>
        <taxon>Bacteria</taxon>
        <taxon>Pseudomonadati</taxon>
        <taxon>Pseudomonadota</taxon>
        <taxon>Alphaproteobacteria</taxon>
        <taxon>Hyphomicrobiales</taxon>
        <taxon>Rhizobiaceae</taxon>
        <taxon>Rhizobium/Agrobacterium group</taxon>
        <taxon>Agrobacterium</taxon>
    </lineage>
</organism>
<reference evidence="1 2" key="1">
    <citation type="journal article" date="2023" name="Syst. Appl. Microbiol.">
        <title>Agrobacterium cucumeris sp. nov. isolated from crazy roots on cucumber (Cucumis sativus).</title>
        <authorList>
            <person name="Warabieda M."/>
            <person name="Kuzmanovic N."/>
            <person name="Trzcinski P."/>
            <person name="Pulawska J."/>
        </authorList>
    </citation>
    <scope>NUCLEOTIDE SEQUENCE [LARGE SCALE GENOMIC DNA]</scope>
    <source>
        <strain evidence="1 2">O132</strain>
    </source>
</reference>
<dbReference type="Proteomes" id="UP001225611">
    <property type="component" value="Chromosome 1"/>
</dbReference>